<feature type="compositionally biased region" description="Basic and acidic residues" evidence="1">
    <location>
        <begin position="605"/>
        <end position="633"/>
    </location>
</feature>
<feature type="compositionally biased region" description="Basic and acidic residues" evidence="1">
    <location>
        <begin position="264"/>
        <end position="273"/>
    </location>
</feature>
<feature type="region of interest" description="Disordered" evidence="1">
    <location>
        <begin position="536"/>
        <end position="955"/>
    </location>
</feature>
<dbReference type="InterPro" id="IPR039110">
    <property type="entry name" value="KNL2-like"/>
</dbReference>
<dbReference type="CDD" id="cd00167">
    <property type="entry name" value="SANT"/>
    <property type="match status" value="1"/>
</dbReference>
<feature type="region of interest" description="Disordered" evidence="1">
    <location>
        <begin position="1002"/>
        <end position="1037"/>
    </location>
</feature>
<dbReference type="PANTHER" id="PTHR16124">
    <property type="entry name" value="MIS18-BINDING PROTEIN 1"/>
    <property type="match status" value="1"/>
</dbReference>
<organism evidence="3 4">
    <name type="scientific">Porites lobata</name>
    <dbReference type="NCBI Taxonomy" id="104759"/>
    <lineage>
        <taxon>Eukaryota</taxon>
        <taxon>Metazoa</taxon>
        <taxon>Cnidaria</taxon>
        <taxon>Anthozoa</taxon>
        <taxon>Hexacorallia</taxon>
        <taxon>Scleractinia</taxon>
        <taxon>Fungiina</taxon>
        <taxon>Poritidae</taxon>
        <taxon>Porites</taxon>
    </lineage>
</organism>
<feature type="compositionally biased region" description="Polar residues" evidence="1">
    <location>
        <begin position="189"/>
        <end position="202"/>
    </location>
</feature>
<feature type="compositionally biased region" description="Acidic residues" evidence="1">
    <location>
        <begin position="1087"/>
        <end position="1100"/>
    </location>
</feature>
<dbReference type="EMBL" id="CALNXK010000088">
    <property type="protein sequence ID" value="CAH3149991.1"/>
    <property type="molecule type" value="Genomic_DNA"/>
</dbReference>
<reference evidence="3 4" key="1">
    <citation type="submission" date="2022-05" db="EMBL/GenBank/DDBJ databases">
        <authorList>
            <consortium name="Genoscope - CEA"/>
            <person name="William W."/>
        </authorList>
    </citation>
    <scope>NUCLEOTIDE SEQUENCE [LARGE SCALE GENOMIC DNA]</scope>
</reference>
<keyword evidence="4" id="KW-1185">Reference proteome</keyword>
<dbReference type="PROSITE" id="PS50090">
    <property type="entry name" value="MYB_LIKE"/>
    <property type="match status" value="1"/>
</dbReference>
<feature type="compositionally biased region" description="Basic residues" evidence="1">
    <location>
        <begin position="854"/>
        <end position="874"/>
    </location>
</feature>
<feature type="region of interest" description="Disordered" evidence="1">
    <location>
        <begin position="1077"/>
        <end position="1142"/>
    </location>
</feature>
<comment type="caution">
    <text evidence="3">The sequence shown here is derived from an EMBL/GenBank/DDBJ whole genome shotgun (WGS) entry which is preliminary data.</text>
</comment>
<evidence type="ECO:0000313" key="4">
    <source>
        <dbReference type="Proteomes" id="UP001159405"/>
    </source>
</evidence>
<feature type="compositionally biased region" description="Basic and acidic residues" evidence="1">
    <location>
        <begin position="1004"/>
        <end position="1019"/>
    </location>
</feature>
<feature type="compositionally biased region" description="Basic residues" evidence="1">
    <location>
        <begin position="794"/>
        <end position="804"/>
    </location>
</feature>
<feature type="compositionally biased region" description="Polar residues" evidence="1">
    <location>
        <begin position="731"/>
        <end position="762"/>
    </location>
</feature>
<feature type="region of interest" description="Disordered" evidence="1">
    <location>
        <begin position="415"/>
        <end position="458"/>
    </location>
</feature>
<feature type="compositionally biased region" description="Acidic residues" evidence="1">
    <location>
        <begin position="1206"/>
        <end position="1218"/>
    </location>
</feature>
<feature type="compositionally biased region" description="Low complexity" evidence="1">
    <location>
        <begin position="651"/>
        <end position="663"/>
    </location>
</feature>
<feature type="compositionally biased region" description="Low complexity" evidence="1">
    <location>
        <begin position="1175"/>
        <end position="1186"/>
    </location>
</feature>
<feature type="compositionally biased region" description="Basic residues" evidence="1">
    <location>
        <begin position="899"/>
        <end position="910"/>
    </location>
</feature>
<dbReference type="PANTHER" id="PTHR16124:SF3">
    <property type="entry name" value="MIS18-BINDING PROTEIN 1"/>
    <property type="match status" value="1"/>
</dbReference>
<gene>
    <name evidence="3" type="ORF">PLOB_00047322</name>
</gene>
<accession>A0ABN8PSN3</accession>
<dbReference type="InterPro" id="IPR015216">
    <property type="entry name" value="SANTA"/>
</dbReference>
<evidence type="ECO:0000259" key="2">
    <source>
        <dbReference type="PROSITE" id="PS50090"/>
    </source>
</evidence>
<dbReference type="Pfam" id="PF09133">
    <property type="entry name" value="SANTA"/>
    <property type="match status" value="1"/>
</dbReference>
<evidence type="ECO:0000313" key="3">
    <source>
        <dbReference type="EMBL" id="CAH3149991.1"/>
    </source>
</evidence>
<dbReference type="Proteomes" id="UP001159405">
    <property type="component" value="Unassembled WGS sequence"/>
</dbReference>
<feature type="region of interest" description="Disordered" evidence="1">
    <location>
        <begin position="1155"/>
        <end position="1218"/>
    </location>
</feature>
<feature type="compositionally biased region" description="Basic and acidic residues" evidence="1">
    <location>
        <begin position="1196"/>
        <end position="1205"/>
    </location>
</feature>
<sequence>MNRTKSKEIYSIQRFVHPSLEPIAVGSTFQRSRSFMERDFLAASSSNDGVLDARSRFEEVFLSSPRAQEIYSSAGPVHQKAATAKSFNSFNDVVKMAESFHNKSSTSTSLHSTLSENVKPKPPVCSANNKEFEVSPFKPLVNDSAIKKKVSMVISRLENDDDITPMATTTKGTETHHVERGFSKDSGFNDAQSDSARSSEPTFTTIRNRNTTVPLGNVERQSANGNGVATIVEAQTANSGEEVHISFDESDGEVDVVTEDVQVENHENNKTGGEDNNDYVDKNNNLNTKAKDETIAKSLDSSTELSTEQQHKLPRLNVLKLWSIKAVKTRTHMGIIVEGQRSEDPEGELWHSTAIVSRVNAKLLQTKSGSQYRLVGPINETVTLQQGFSSEFVKSFKYGFPSNWLSLVSDHFNSQSSSESEDEESVPDQLVKKETRPTSKMIKHSKTTATPPGSKVKIKGKDTALKTPVNRKLPKEVELKTTRSGRMVKPPLAWWRGQRILTDRHHNLEGIDPGGEEHTPISPMYSVDFKLPLKSEKSSPVKQSHFLSDDENRKVRKTHTKKSSTEESDIPPQPQQKINSPKHPTGAENSGKDRKTLRSPYKAIGTDKSHKSGDQNKNDSRKAGAERVRDTSKNGKLTDGVGEQNASYVFEESSSSSEGSSEGDVVQNLKKKLFYSPKKSPGKSQNSEVRSEAEVMNDEDKRSDQSRVLGGTQKKKTESVGRGSPRKTAETAVNKSHLPNNASISKKNTSAASVLAEDTQNNQKRKYPATVRVNFEERNVEQSTDPQIPSPPKRVLRSHGKKSNNFKNVEMSDADSEDGTMTRGKMKRATANLKTSESESRVSSCEEQSDNSRRSGKGSKVPNKKRNAQKRPVHGRVQALVTEATTQSSEEDSDEMPRKPPRKSQTHSKVAKTNAVTQKNSGKKGSGKTQASKVSKNVKDGKKQQNVLSDETPWEDEEIERLNEALYTISGNTPMFWQKISRKVGSRTAQECQLKHQGHVLVSNKRETSAKKTSAKEKNAPAFKGPPQQNVKTVSGGVGTIKRKREIRELLEQQDMNYEDDIFDATPFKKKKDIKLPFNLNSNSSDEAGDDGDEEEEESESERGISYKTPSSRTPSSRFRPLGPLSTTTTPSSEFISPSLLQQVNRKDMDHYIYRMQQGKRGTQAHAKPKAKMRTSTPKKPASSSSHLPVVNSELFEAHPTSDHDSAEEDNDYYFSDE</sequence>
<feature type="region of interest" description="Disordered" evidence="1">
    <location>
        <begin position="180"/>
        <end position="202"/>
    </location>
</feature>
<proteinExistence type="predicted"/>
<protein>
    <recommendedName>
        <fullName evidence="2">Myb-like domain-containing protein</fullName>
    </recommendedName>
</protein>
<feature type="region of interest" description="Disordered" evidence="1">
    <location>
        <begin position="264"/>
        <end position="293"/>
    </location>
</feature>
<dbReference type="InterPro" id="IPR001005">
    <property type="entry name" value="SANT/Myb"/>
</dbReference>
<feature type="compositionally biased region" description="Low complexity" evidence="1">
    <location>
        <begin position="1109"/>
        <end position="1133"/>
    </location>
</feature>
<feature type="domain" description="Myb-like" evidence="2">
    <location>
        <begin position="953"/>
        <end position="1000"/>
    </location>
</feature>
<evidence type="ECO:0000256" key="1">
    <source>
        <dbReference type="SAM" id="MobiDB-lite"/>
    </source>
</evidence>
<dbReference type="SUPFAM" id="SSF46689">
    <property type="entry name" value="Homeodomain-like"/>
    <property type="match status" value="1"/>
</dbReference>
<dbReference type="InterPro" id="IPR009057">
    <property type="entry name" value="Homeodomain-like_sf"/>
</dbReference>
<dbReference type="Gene3D" id="1.10.10.60">
    <property type="entry name" value="Homeodomain-like"/>
    <property type="match status" value="1"/>
</dbReference>
<name>A0ABN8PSN3_9CNID</name>
<feature type="compositionally biased region" description="Basic and acidic residues" evidence="1">
    <location>
        <begin position="689"/>
        <end position="705"/>
    </location>
</feature>